<dbReference type="Pfam" id="PF03352">
    <property type="entry name" value="Adenine_glyco"/>
    <property type="match status" value="1"/>
</dbReference>
<evidence type="ECO:0000256" key="1">
    <source>
        <dbReference type="PIRSR" id="PIRSR605019-1"/>
    </source>
</evidence>
<dbReference type="OrthoDB" id="9807664at2"/>
<dbReference type="Proteomes" id="UP000214880">
    <property type="component" value="Unassembled WGS sequence"/>
</dbReference>
<feature type="binding site" evidence="1">
    <location>
        <position position="6"/>
    </location>
    <ligand>
        <name>Zn(2+)</name>
        <dbReference type="ChEBI" id="CHEBI:29105"/>
    </ligand>
</feature>
<evidence type="ECO:0000313" key="3">
    <source>
        <dbReference type="Proteomes" id="UP000214880"/>
    </source>
</evidence>
<dbReference type="STRING" id="146817.SAMN04488502_10415"/>
<keyword evidence="1" id="KW-0862">Zinc</keyword>
<dbReference type="AlphaFoldDB" id="A0A1G9SH95"/>
<feature type="binding site" evidence="1">
    <location>
        <position position="18"/>
    </location>
    <ligand>
        <name>Zn(2+)</name>
        <dbReference type="ChEBI" id="CHEBI:29105"/>
    </ligand>
</feature>
<dbReference type="GO" id="GO:0046872">
    <property type="term" value="F:metal ion binding"/>
    <property type="evidence" value="ECO:0007669"/>
    <property type="project" value="UniProtKB-KW"/>
</dbReference>
<gene>
    <name evidence="2" type="ORF">SAMN04488502_10415</name>
</gene>
<dbReference type="InterPro" id="IPR052891">
    <property type="entry name" value="DNA-3mA_glycosylase"/>
</dbReference>
<dbReference type="InterPro" id="IPR011257">
    <property type="entry name" value="DNA_glycosylase"/>
</dbReference>
<dbReference type="InterPro" id="IPR005019">
    <property type="entry name" value="Adenine_glyco"/>
</dbReference>
<protein>
    <submittedName>
        <fullName evidence="2">DNA-3-methyladenine glycosylase I</fullName>
    </submittedName>
</protein>
<dbReference type="Gene3D" id="1.10.340.30">
    <property type="entry name" value="Hypothetical protein, domain 2"/>
    <property type="match status" value="1"/>
</dbReference>
<dbReference type="GO" id="GO:0008725">
    <property type="term" value="F:DNA-3-methyladenine glycosylase activity"/>
    <property type="evidence" value="ECO:0007669"/>
    <property type="project" value="InterPro"/>
</dbReference>
<dbReference type="SUPFAM" id="SSF48150">
    <property type="entry name" value="DNA-glycosylase"/>
    <property type="match status" value="1"/>
</dbReference>
<name>A0A1G9SH95_9FIRM</name>
<keyword evidence="3" id="KW-1185">Reference proteome</keyword>
<keyword evidence="1" id="KW-0479">Metal-binding</keyword>
<sequence>MELKRCPWAKTDLEIEYHDKVWGKPVHDDLLLFEMLILEGMQAGLSWVTILNKREAMRNAFDGFAPQLIARYDDEKKAALLLNPGIIRNKAKVNALVLNAQAFLRTQQEYQTFDRYIWGFVSHKPLINAWTNTAQIPAQTAISIAMSKDLLLRGFKFAGPTICYAFMQAVGMVNDHMVWCEQYSQC</sequence>
<dbReference type="RefSeq" id="WP_092071977.1">
    <property type="nucleotide sequence ID" value="NZ_FNHB01000004.1"/>
</dbReference>
<feature type="binding site" evidence="1">
    <location>
        <position position="176"/>
    </location>
    <ligand>
        <name>Zn(2+)</name>
        <dbReference type="ChEBI" id="CHEBI:29105"/>
    </ligand>
</feature>
<reference evidence="2 3" key="1">
    <citation type="submission" date="2016-10" db="EMBL/GenBank/DDBJ databases">
        <authorList>
            <person name="de Groot N.N."/>
        </authorList>
    </citation>
    <scope>NUCLEOTIDE SEQUENCE [LARGE SCALE GENOMIC DNA]</scope>
    <source>
        <strain evidence="2 3">DSM 1736</strain>
    </source>
</reference>
<dbReference type="EMBL" id="FNHB01000004">
    <property type="protein sequence ID" value="SDM34843.1"/>
    <property type="molecule type" value="Genomic_DNA"/>
</dbReference>
<proteinExistence type="predicted"/>
<dbReference type="PANTHER" id="PTHR30037">
    <property type="entry name" value="DNA-3-METHYLADENINE GLYCOSYLASE 1"/>
    <property type="match status" value="1"/>
</dbReference>
<evidence type="ECO:0000313" key="2">
    <source>
        <dbReference type="EMBL" id="SDM34843.1"/>
    </source>
</evidence>
<organism evidence="2 3">
    <name type="scientific">Dendrosporobacter quercicolus</name>
    <dbReference type="NCBI Taxonomy" id="146817"/>
    <lineage>
        <taxon>Bacteria</taxon>
        <taxon>Bacillati</taxon>
        <taxon>Bacillota</taxon>
        <taxon>Negativicutes</taxon>
        <taxon>Selenomonadales</taxon>
        <taxon>Sporomusaceae</taxon>
        <taxon>Dendrosporobacter</taxon>
    </lineage>
</organism>
<feature type="binding site" evidence="1">
    <location>
        <position position="180"/>
    </location>
    <ligand>
        <name>Zn(2+)</name>
        <dbReference type="ChEBI" id="CHEBI:29105"/>
    </ligand>
</feature>
<accession>A0A1G9SH95</accession>
<dbReference type="GO" id="GO:0006284">
    <property type="term" value="P:base-excision repair"/>
    <property type="evidence" value="ECO:0007669"/>
    <property type="project" value="InterPro"/>
</dbReference>
<dbReference type="PANTHER" id="PTHR30037:SF4">
    <property type="entry name" value="DNA-3-METHYLADENINE GLYCOSYLASE I"/>
    <property type="match status" value="1"/>
</dbReference>